<dbReference type="AlphaFoldDB" id="A0A5N6TYB2"/>
<feature type="region of interest" description="Disordered" evidence="1">
    <location>
        <begin position="209"/>
        <end position="239"/>
    </location>
</feature>
<dbReference type="EMBL" id="ML742073">
    <property type="protein sequence ID" value="KAE8151320.1"/>
    <property type="molecule type" value="Genomic_DNA"/>
</dbReference>
<protein>
    <submittedName>
        <fullName evidence="2">Uncharacterized protein</fullName>
    </submittedName>
</protein>
<organism evidence="2 3">
    <name type="scientific">Aspergillus avenaceus</name>
    <dbReference type="NCBI Taxonomy" id="36643"/>
    <lineage>
        <taxon>Eukaryota</taxon>
        <taxon>Fungi</taxon>
        <taxon>Dikarya</taxon>
        <taxon>Ascomycota</taxon>
        <taxon>Pezizomycotina</taxon>
        <taxon>Eurotiomycetes</taxon>
        <taxon>Eurotiomycetidae</taxon>
        <taxon>Eurotiales</taxon>
        <taxon>Aspergillaceae</taxon>
        <taxon>Aspergillus</taxon>
        <taxon>Aspergillus subgen. Circumdati</taxon>
    </lineage>
</organism>
<evidence type="ECO:0000313" key="2">
    <source>
        <dbReference type="EMBL" id="KAE8151320.1"/>
    </source>
</evidence>
<proteinExistence type="predicted"/>
<reference evidence="2 3" key="1">
    <citation type="submission" date="2019-04" db="EMBL/GenBank/DDBJ databases">
        <title>Friends and foes A comparative genomics study of 23 Aspergillus species from section Flavi.</title>
        <authorList>
            <consortium name="DOE Joint Genome Institute"/>
            <person name="Kjaerbolling I."/>
            <person name="Vesth T."/>
            <person name="Frisvad J.C."/>
            <person name="Nybo J.L."/>
            <person name="Theobald S."/>
            <person name="Kildgaard S."/>
            <person name="Isbrandt T."/>
            <person name="Kuo A."/>
            <person name="Sato A."/>
            <person name="Lyhne E.K."/>
            <person name="Kogle M.E."/>
            <person name="Wiebenga A."/>
            <person name="Kun R.S."/>
            <person name="Lubbers R.J."/>
            <person name="Makela M.R."/>
            <person name="Barry K."/>
            <person name="Chovatia M."/>
            <person name="Clum A."/>
            <person name="Daum C."/>
            <person name="Haridas S."/>
            <person name="He G."/>
            <person name="LaButti K."/>
            <person name="Lipzen A."/>
            <person name="Mondo S."/>
            <person name="Riley R."/>
            <person name="Salamov A."/>
            <person name="Simmons B.A."/>
            <person name="Magnuson J.K."/>
            <person name="Henrissat B."/>
            <person name="Mortensen U.H."/>
            <person name="Larsen T.O."/>
            <person name="Devries R.P."/>
            <person name="Grigoriev I.V."/>
            <person name="Machida M."/>
            <person name="Baker S.E."/>
            <person name="Andersen M.R."/>
        </authorList>
    </citation>
    <scope>NUCLEOTIDE SEQUENCE [LARGE SCALE GENOMIC DNA]</scope>
    <source>
        <strain evidence="2 3">IBT 18842</strain>
    </source>
</reference>
<accession>A0A5N6TYB2</accession>
<dbReference type="Proteomes" id="UP000325780">
    <property type="component" value="Unassembled WGS sequence"/>
</dbReference>
<name>A0A5N6TYB2_ASPAV</name>
<evidence type="ECO:0000313" key="3">
    <source>
        <dbReference type="Proteomes" id="UP000325780"/>
    </source>
</evidence>
<dbReference type="OrthoDB" id="4499469at2759"/>
<evidence type="ECO:0000256" key="1">
    <source>
        <dbReference type="SAM" id="MobiDB-lite"/>
    </source>
</evidence>
<sequence>MPPQNLTAEEAVTKLINASRVIQMRPGLKQQEEKRVVEAFGLLAKDPLAGRTKGARQKRVYLQLLRQVKDILGWDKVVLRAAIVGPSNVARMKELARVELPHKMKGREGEFECEVLTGLGDVYCAKFFPRRSDDASGSRETIAEISLKRHAYKLQTGDLELLVRSKEYIRGTMWLTRAYTAETSFVTIPISDELADQLTIQRRRLMGSAGMSPTSAYPLGDTSDRETPQIWTPSHWLEE</sequence>
<gene>
    <name evidence="2" type="ORF">BDV25DRAFT_138948</name>
</gene>
<keyword evidence="3" id="KW-1185">Reference proteome</keyword>